<dbReference type="InterPro" id="IPR050950">
    <property type="entry name" value="HTH-type_LysR_regulators"/>
</dbReference>
<comment type="similarity">
    <text evidence="1">Belongs to the LysR transcriptional regulatory family.</text>
</comment>
<dbReference type="PANTHER" id="PTHR30419">
    <property type="entry name" value="HTH-TYPE TRANSCRIPTIONAL REGULATOR YBHD"/>
    <property type="match status" value="1"/>
</dbReference>
<reference evidence="7" key="1">
    <citation type="submission" date="2017-01" db="EMBL/GenBank/DDBJ databases">
        <title>Genome Analysis of Deinococcus marmoris KOPRI26562.</title>
        <authorList>
            <person name="Kim J.H."/>
            <person name="Oh H.-M."/>
        </authorList>
    </citation>
    <scope>NUCLEOTIDE SEQUENCE [LARGE SCALE GENOMIC DNA]</scope>
    <source>
        <strain evidence="7">PAMC 26633</strain>
    </source>
</reference>
<dbReference type="Proteomes" id="UP000214720">
    <property type="component" value="Unassembled WGS sequence"/>
</dbReference>
<keyword evidence="4" id="KW-0804">Transcription</keyword>
<evidence type="ECO:0000313" key="6">
    <source>
        <dbReference type="EMBL" id="OXC77501.1"/>
    </source>
</evidence>
<evidence type="ECO:0000256" key="4">
    <source>
        <dbReference type="ARBA" id="ARBA00023163"/>
    </source>
</evidence>
<accession>A0A226X252</accession>
<dbReference type="InterPro" id="IPR000847">
    <property type="entry name" value="LysR_HTH_N"/>
</dbReference>
<dbReference type="SUPFAM" id="SSF46785">
    <property type="entry name" value="Winged helix' DNA-binding domain"/>
    <property type="match status" value="1"/>
</dbReference>
<dbReference type="SUPFAM" id="SSF53850">
    <property type="entry name" value="Periplasmic binding protein-like II"/>
    <property type="match status" value="1"/>
</dbReference>
<dbReference type="GO" id="GO:0005829">
    <property type="term" value="C:cytosol"/>
    <property type="evidence" value="ECO:0007669"/>
    <property type="project" value="TreeGrafter"/>
</dbReference>
<dbReference type="InterPro" id="IPR005119">
    <property type="entry name" value="LysR_subst-bd"/>
</dbReference>
<dbReference type="Gene3D" id="3.40.190.10">
    <property type="entry name" value="Periplasmic binding protein-like II"/>
    <property type="match status" value="2"/>
</dbReference>
<dbReference type="Pfam" id="PF03466">
    <property type="entry name" value="LysR_substrate"/>
    <property type="match status" value="1"/>
</dbReference>
<dbReference type="EMBL" id="MTHB01000102">
    <property type="protein sequence ID" value="OXC77501.1"/>
    <property type="molecule type" value="Genomic_DNA"/>
</dbReference>
<evidence type="ECO:0000256" key="2">
    <source>
        <dbReference type="ARBA" id="ARBA00023015"/>
    </source>
</evidence>
<dbReference type="Pfam" id="PF00126">
    <property type="entry name" value="HTH_1"/>
    <property type="match status" value="1"/>
</dbReference>
<evidence type="ECO:0000313" key="7">
    <source>
        <dbReference type="Proteomes" id="UP000214720"/>
    </source>
</evidence>
<sequence>MRAAGQTLSNCSRSCSKALVRRRGHNAISEHHELPDMKESALEQFPDWDLLASWVAVVEAGSISDAAARLAISQAGVSHRIKVLEALLDTTLLDRATRPARPTAAGQRLFEHATVLLQGASQMVESVRSVTRAKRVIVRLGCVDSFAATMGPIVIRALSGTSHQIRLWSGIGPTLDAQLEARQVDIAVTTSGQPTVPGIIRQRLFSEPYFVVLPRNFEMDRYGTLTELARHLQLIRYSARSVIGQQVDGYLAANAETIERTYELDATDPLLSLVAAGLGFALTTPMCLWQSRQYLPEVRVLPLSAFSRLGRPYQTLSRSFYLAFRENELGRLPIEIYELLKLTFERQVSRDISKALSLKPEDIYTIDEA</sequence>
<dbReference type="GO" id="GO:0003700">
    <property type="term" value="F:DNA-binding transcription factor activity"/>
    <property type="evidence" value="ECO:0007669"/>
    <property type="project" value="InterPro"/>
</dbReference>
<dbReference type="InterPro" id="IPR036388">
    <property type="entry name" value="WH-like_DNA-bd_sf"/>
</dbReference>
<gene>
    <name evidence="6" type="ORF">BSU04_16330</name>
</gene>
<evidence type="ECO:0000259" key="5">
    <source>
        <dbReference type="PROSITE" id="PS50931"/>
    </source>
</evidence>
<dbReference type="PROSITE" id="PS50931">
    <property type="entry name" value="HTH_LYSR"/>
    <property type="match status" value="1"/>
</dbReference>
<dbReference type="InterPro" id="IPR036390">
    <property type="entry name" value="WH_DNA-bd_sf"/>
</dbReference>
<dbReference type="CDD" id="cd05466">
    <property type="entry name" value="PBP2_LTTR_substrate"/>
    <property type="match status" value="1"/>
</dbReference>
<protein>
    <submittedName>
        <fullName evidence="6">Chromosome initiation inhibitor</fullName>
    </submittedName>
</protein>
<name>A0A226X252_CABSO</name>
<evidence type="ECO:0000256" key="3">
    <source>
        <dbReference type="ARBA" id="ARBA00023125"/>
    </source>
</evidence>
<comment type="caution">
    <text evidence="6">The sequence shown here is derived from an EMBL/GenBank/DDBJ whole genome shotgun (WGS) entry which is preliminary data.</text>
</comment>
<proteinExistence type="inferred from homology"/>
<dbReference type="AlphaFoldDB" id="A0A226X252"/>
<keyword evidence="3" id="KW-0238">DNA-binding</keyword>
<dbReference type="Gene3D" id="1.10.10.10">
    <property type="entry name" value="Winged helix-like DNA-binding domain superfamily/Winged helix DNA-binding domain"/>
    <property type="match status" value="1"/>
</dbReference>
<evidence type="ECO:0000256" key="1">
    <source>
        <dbReference type="ARBA" id="ARBA00009437"/>
    </source>
</evidence>
<dbReference type="GO" id="GO:0003677">
    <property type="term" value="F:DNA binding"/>
    <property type="evidence" value="ECO:0007669"/>
    <property type="project" value="UniProtKB-KW"/>
</dbReference>
<keyword evidence="2" id="KW-0805">Transcription regulation</keyword>
<organism evidence="6 7">
    <name type="scientific">Caballeronia sordidicola</name>
    <name type="common">Burkholderia sordidicola</name>
    <dbReference type="NCBI Taxonomy" id="196367"/>
    <lineage>
        <taxon>Bacteria</taxon>
        <taxon>Pseudomonadati</taxon>
        <taxon>Pseudomonadota</taxon>
        <taxon>Betaproteobacteria</taxon>
        <taxon>Burkholderiales</taxon>
        <taxon>Burkholderiaceae</taxon>
        <taxon>Caballeronia</taxon>
    </lineage>
</organism>
<feature type="domain" description="HTH lysR-type" evidence="5">
    <location>
        <begin position="46"/>
        <end position="103"/>
    </location>
</feature>